<evidence type="ECO:0000313" key="1">
    <source>
        <dbReference type="EMBL" id="KOF81347.1"/>
    </source>
</evidence>
<accession>A0A0L8GWR5</accession>
<proteinExistence type="predicted"/>
<gene>
    <name evidence="1" type="ORF">OCBIM_22026650mg</name>
</gene>
<reference evidence="1" key="1">
    <citation type="submission" date="2015-07" db="EMBL/GenBank/DDBJ databases">
        <title>MeaNS - Measles Nucleotide Surveillance Program.</title>
        <authorList>
            <person name="Tran T."/>
            <person name="Druce J."/>
        </authorList>
    </citation>
    <scope>NUCLEOTIDE SEQUENCE</scope>
    <source>
        <strain evidence="1">UCB-OBI-ISO-001</strain>
        <tissue evidence="1">Gonad</tissue>
    </source>
</reference>
<sequence length="90" mass="10735">MTIFHIGMVSQNFKERRRCDSSKHWLLNGFIRCNAKVIKLIGINFIDHLEMKMLRQSWLDLDLEPERMKLICVMYLNHCSVPSPFKQVLQ</sequence>
<name>A0A0L8GWR5_OCTBM</name>
<dbReference type="EMBL" id="KQ420085">
    <property type="protein sequence ID" value="KOF81347.1"/>
    <property type="molecule type" value="Genomic_DNA"/>
</dbReference>
<dbReference type="AlphaFoldDB" id="A0A0L8GWR5"/>
<protein>
    <submittedName>
        <fullName evidence="1">Uncharacterized protein</fullName>
    </submittedName>
</protein>
<organism evidence="1">
    <name type="scientific">Octopus bimaculoides</name>
    <name type="common">California two-spotted octopus</name>
    <dbReference type="NCBI Taxonomy" id="37653"/>
    <lineage>
        <taxon>Eukaryota</taxon>
        <taxon>Metazoa</taxon>
        <taxon>Spiralia</taxon>
        <taxon>Lophotrochozoa</taxon>
        <taxon>Mollusca</taxon>
        <taxon>Cephalopoda</taxon>
        <taxon>Coleoidea</taxon>
        <taxon>Octopodiformes</taxon>
        <taxon>Octopoda</taxon>
        <taxon>Incirrata</taxon>
        <taxon>Octopodidae</taxon>
        <taxon>Octopus</taxon>
    </lineage>
</organism>